<dbReference type="AlphaFoldDB" id="A0A8H6WFM4"/>
<dbReference type="RefSeq" id="XP_037225940.1">
    <property type="nucleotide sequence ID" value="XM_037358030.1"/>
</dbReference>
<evidence type="ECO:0000256" key="1">
    <source>
        <dbReference type="PROSITE-ProRule" id="PRU00042"/>
    </source>
</evidence>
<dbReference type="OrthoDB" id="8922241at2759"/>
<keyword evidence="5" id="KW-1185">Reference proteome</keyword>
<gene>
    <name evidence="4" type="ORF">MIND_00108300</name>
</gene>
<sequence length="466" mass="49355">MSAENLEYDDEGEQEWDGEEDGEYDDDEDDIEEHAAEIARRIEAQLMADIAANPEGTTSVPVSVQSPPAPPAPPIATLEPLHFSTKEEAATVATVRTILAMLEHDTVAKGAFGAAQVAGYECPETLLEVLKKIATTALIPKGAALAISRAVIEMATSETLFGGLRQSDAPSLILKRKREYSADDEPASKRAHLTPHPIHATIATAVRIISYSIPAGRKLEPSIVLSIKTHLLAVFRFASSVAPSQVSQHSRDGLTEVSGFLQVIGVLSGIQFDQPPPENSLDATLFPCLVDACKGGRIFVRHNGLRDHERRVHKKGAATTHAVFKCEGCEKAFPTRDVALQHKEAAEGESKCGKAQIVETTITLITEPPLPPLTEADREEVDIGALGETIMLVLGLHTLLQGQVARALSAPMNGTAAVNGTGAGRLVSGPTSASASAAPDPTTLIKNEDEAPSLTSGVQPTPVPTV</sequence>
<keyword evidence="1" id="KW-0862">Zinc</keyword>
<evidence type="ECO:0000313" key="4">
    <source>
        <dbReference type="EMBL" id="KAF7315917.1"/>
    </source>
</evidence>
<evidence type="ECO:0000256" key="2">
    <source>
        <dbReference type="SAM" id="MobiDB-lite"/>
    </source>
</evidence>
<feature type="domain" description="C2H2-type" evidence="3">
    <location>
        <begin position="324"/>
        <end position="351"/>
    </location>
</feature>
<feature type="region of interest" description="Disordered" evidence="2">
    <location>
        <begin position="421"/>
        <end position="466"/>
    </location>
</feature>
<dbReference type="EMBL" id="JACAZF010000001">
    <property type="protein sequence ID" value="KAF7315917.1"/>
    <property type="molecule type" value="Genomic_DNA"/>
</dbReference>
<evidence type="ECO:0000259" key="3">
    <source>
        <dbReference type="PROSITE" id="PS50157"/>
    </source>
</evidence>
<dbReference type="GO" id="GO:0008270">
    <property type="term" value="F:zinc ion binding"/>
    <property type="evidence" value="ECO:0007669"/>
    <property type="project" value="UniProtKB-KW"/>
</dbReference>
<keyword evidence="1" id="KW-0863">Zinc-finger</keyword>
<dbReference type="Proteomes" id="UP000636479">
    <property type="component" value="Unassembled WGS sequence"/>
</dbReference>
<dbReference type="PROSITE" id="PS50157">
    <property type="entry name" value="ZINC_FINGER_C2H2_2"/>
    <property type="match status" value="1"/>
</dbReference>
<feature type="region of interest" description="Disordered" evidence="2">
    <location>
        <begin position="1"/>
        <end position="32"/>
    </location>
</feature>
<reference evidence="4" key="1">
    <citation type="submission" date="2020-05" db="EMBL/GenBank/DDBJ databases">
        <title>Mycena genomes resolve the evolution of fungal bioluminescence.</title>
        <authorList>
            <person name="Tsai I.J."/>
        </authorList>
    </citation>
    <scope>NUCLEOTIDE SEQUENCE</scope>
    <source>
        <strain evidence="4">171206Taipei</strain>
    </source>
</reference>
<name>A0A8H6WFM4_9AGAR</name>
<feature type="compositionally biased region" description="Low complexity" evidence="2">
    <location>
        <begin position="430"/>
        <end position="443"/>
    </location>
</feature>
<dbReference type="GeneID" id="59340546"/>
<dbReference type="Gene3D" id="3.30.160.60">
    <property type="entry name" value="Classic Zinc Finger"/>
    <property type="match status" value="1"/>
</dbReference>
<comment type="caution">
    <text evidence="4">The sequence shown here is derived from an EMBL/GenBank/DDBJ whole genome shotgun (WGS) entry which is preliminary data.</text>
</comment>
<keyword evidence="1" id="KW-0479">Metal-binding</keyword>
<proteinExistence type="predicted"/>
<dbReference type="InterPro" id="IPR013087">
    <property type="entry name" value="Znf_C2H2_type"/>
</dbReference>
<evidence type="ECO:0000313" key="5">
    <source>
        <dbReference type="Proteomes" id="UP000636479"/>
    </source>
</evidence>
<accession>A0A8H6WFM4</accession>
<organism evidence="4 5">
    <name type="scientific">Mycena indigotica</name>
    <dbReference type="NCBI Taxonomy" id="2126181"/>
    <lineage>
        <taxon>Eukaryota</taxon>
        <taxon>Fungi</taxon>
        <taxon>Dikarya</taxon>
        <taxon>Basidiomycota</taxon>
        <taxon>Agaricomycotina</taxon>
        <taxon>Agaricomycetes</taxon>
        <taxon>Agaricomycetidae</taxon>
        <taxon>Agaricales</taxon>
        <taxon>Marasmiineae</taxon>
        <taxon>Mycenaceae</taxon>
        <taxon>Mycena</taxon>
    </lineage>
</organism>
<protein>
    <recommendedName>
        <fullName evidence="3">C2H2-type domain-containing protein</fullName>
    </recommendedName>
</protein>